<dbReference type="EMBL" id="CAJVNV010000111">
    <property type="protein sequence ID" value="CAG8055058.1"/>
    <property type="molecule type" value="Genomic_DNA"/>
</dbReference>
<name>A0A9W4HLQ6_PENNA</name>
<evidence type="ECO:0000256" key="1">
    <source>
        <dbReference type="ARBA" id="ARBA00005964"/>
    </source>
</evidence>
<organism evidence="2 3">
    <name type="scientific">Penicillium nalgiovense</name>
    <dbReference type="NCBI Taxonomy" id="60175"/>
    <lineage>
        <taxon>Eukaryota</taxon>
        <taxon>Fungi</taxon>
        <taxon>Dikarya</taxon>
        <taxon>Ascomycota</taxon>
        <taxon>Pezizomycotina</taxon>
        <taxon>Eurotiomycetes</taxon>
        <taxon>Eurotiomycetidae</taxon>
        <taxon>Eurotiales</taxon>
        <taxon>Aspergillaceae</taxon>
        <taxon>Penicillium</taxon>
    </lineage>
</organism>
<dbReference type="GO" id="GO:0006581">
    <property type="term" value="P:acetylcholine catabolic process"/>
    <property type="evidence" value="ECO:0007669"/>
    <property type="project" value="TreeGrafter"/>
</dbReference>
<dbReference type="SUPFAM" id="SSF53474">
    <property type="entry name" value="alpha/beta-Hydrolases"/>
    <property type="match status" value="1"/>
</dbReference>
<comment type="similarity">
    <text evidence="1">Belongs to the type-B carboxylesterase/lipase family.</text>
</comment>
<dbReference type="PANTHER" id="PTHR43918">
    <property type="entry name" value="ACETYLCHOLINESTERASE"/>
    <property type="match status" value="1"/>
</dbReference>
<dbReference type="GO" id="GO:0017000">
    <property type="term" value="P:antibiotic biosynthetic process"/>
    <property type="evidence" value="ECO:0007669"/>
    <property type="project" value="UniProtKB-ARBA"/>
</dbReference>
<dbReference type="PANTHER" id="PTHR43918:SF4">
    <property type="entry name" value="CARBOXYLIC ESTER HYDROLASE"/>
    <property type="match status" value="1"/>
</dbReference>
<dbReference type="OrthoDB" id="408631at2759"/>
<dbReference type="GO" id="GO:0005886">
    <property type="term" value="C:plasma membrane"/>
    <property type="evidence" value="ECO:0007669"/>
    <property type="project" value="TreeGrafter"/>
</dbReference>
<dbReference type="GO" id="GO:0003990">
    <property type="term" value="F:acetylcholinesterase activity"/>
    <property type="evidence" value="ECO:0007669"/>
    <property type="project" value="TreeGrafter"/>
</dbReference>
<sequence length="165" mass="18463">MYSASKLVDYPNKIPQFDGIFESFAAINNNTQSEDCLTLNVWSKPDPNQLKPVYVKFHGGIVVTVNYRMNIFGFPGLPGHPPNLGLLDQRWLGVHSLMTLGTDWKHWDGRVMILRVSSHRFDRDDSSFNGLASTLVEIGLDNHPSVSFVDTTNSTQRCAALLAQI</sequence>
<dbReference type="AlphaFoldDB" id="A0A9W4HLQ6"/>
<evidence type="ECO:0000313" key="2">
    <source>
        <dbReference type="EMBL" id="CAG8055058.1"/>
    </source>
</evidence>
<dbReference type="Gene3D" id="3.40.50.1820">
    <property type="entry name" value="alpha/beta hydrolase"/>
    <property type="match status" value="2"/>
</dbReference>
<dbReference type="InterPro" id="IPR050654">
    <property type="entry name" value="AChE-related_enzymes"/>
</dbReference>
<evidence type="ECO:0008006" key="4">
    <source>
        <dbReference type="Google" id="ProtNLM"/>
    </source>
</evidence>
<gene>
    <name evidence="2" type="ORF">PNAL_LOCUS3407</name>
</gene>
<comment type="caution">
    <text evidence="2">The sequence shown here is derived from an EMBL/GenBank/DDBJ whole genome shotgun (WGS) entry which is preliminary data.</text>
</comment>
<reference evidence="2" key="1">
    <citation type="submission" date="2021-07" db="EMBL/GenBank/DDBJ databases">
        <authorList>
            <person name="Branca A.L. A."/>
        </authorList>
    </citation>
    <scope>NUCLEOTIDE SEQUENCE</scope>
</reference>
<dbReference type="InterPro" id="IPR029058">
    <property type="entry name" value="AB_hydrolase_fold"/>
</dbReference>
<dbReference type="GO" id="GO:0019695">
    <property type="term" value="P:choline metabolic process"/>
    <property type="evidence" value="ECO:0007669"/>
    <property type="project" value="TreeGrafter"/>
</dbReference>
<evidence type="ECO:0000313" key="3">
    <source>
        <dbReference type="Proteomes" id="UP001153461"/>
    </source>
</evidence>
<protein>
    <recommendedName>
        <fullName evidence="4">Carboxylesterase type B domain-containing protein</fullName>
    </recommendedName>
</protein>
<dbReference type="GO" id="GO:0072330">
    <property type="term" value="P:monocarboxylic acid biosynthetic process"/>
    <property type="evidence" value="ECO:0007669"/>
    <property type="project" value="UniProtKB-ARBA"/>
</dbReference>
<proteinExistence type="inferred from homology"/>
<accession>A0A9W4HLQ6</accession>
<dbReference type="Proteomes" id="UP001153461">
    <property type="component" value="Unassembled WGS sequence"/>
</dbReference>